<sequence length="170" mass="18662">MSITPNYFNTSADMATTTTPHRPAPSPRLDRGLGYFFINILRRRRGQSAGSGDVHHSGDLFSRDLSTTTSMRGTVCYVAPEGDPLEKADVYSFGVLVLGSYDRGQATLCAQLALMCLQRQPEHRPDSTDIVKILAGEMELPPAPVEFSPSPQLRRPFPRSSHRAQQDATG</sequence>
<dbReference type="STRING" id="4572.M7Z991"/>
<dbReference type="InterPro" id="IPR044576">
    <property type="entry name" value="At4g25390-like"/>
</dbReference>
<evidence type="ECO:0008006" key="3">
    <source>
        <dbReference type="Google" id="ProtNLM"/>
    </source>
</evidence>
<dbReference type="InterPro" id="IPR011009">
    <property type="entry name" value="Kinase-like_dom_sf"/>
</dbReference>
<organism evidence="2">
    <name type="scientific">Triticum urartu</name>
    <name type="common">Red wild einkorn</name>
    <name type="synonym">Crithodium urartu</name>
    <dbReference type="NCBI Taxonomy" id="4572"/>
    <lineage>
        <taxon>Eukaryota</taxon>
        <taxon>Viridiplantae</taxon>
        <taxon>Streptophyta</taxon>
        <taxon>Embryophyta</taxon>
        <taxon>Tracheophyta</taxon>
        <taxon>Spermatophyta</taxon>
        <taxon>Magnoliopsida</taxon>
        <taxon>Liliopsida</taxon>
        <taxon>Poales</taxon>
        <taxon>Poaceae</taxon>
        <taxon>BOP clade</taxon>
        <taxon>Pooideae</taxon>
        <taxon>Triticodae</taxon>
        <taxon>Triticeae</taxon>
        <taxon>Triticinae</taxon>
        <taxon>Triticum</taxon>
    </lineage>
</organism>
<dbReference type="AlphaFoldDB" id="M7Z991"/>
<feature type="compositionally biased region" description="Polar residues" evidence="1">
    <location>
        <begin position="1"/>
        <end position="20"/>
    </location>
</feature>
<dbReference type="PANTHER" id="PTHR46821:SF4">
    <property type="entry name" value="OS08G0275200 PROTEIN"/>
    <property type="match status" value="1"/>
</dbReference>
<dbReference type="Gene3D" id="1.10.510.10">
    <property type="entry name" value="Transferase(Phosphotransferase) domain 1"/>
    <property type="match status" value="1"/>
</dbReference>
<reference evidence="2" key="1">
    <citation type="journal article" date="2013" name="Nature">
        <title>Draft genome of the wheat A-genome progenitor Triticum urartu.</title>
        <authorList>
            <person name="Ling H.Q."/>
            <person name="Zhao S."/>
            <person name="Liu D."/>
            <person name="Wang J."/>
            <person name="Sun H."/>
            <person name="Zhang C."/>
            <person name="Fan H."/>
            <person name="Li D."/>
            <person name="Dong L."/>
            <person name="Tao Y."/>
            <person name="Gao C."/>
            <person name="Wu H."/>
            <person name="Li Y."/>
            <person name="Cui Y."/>
            <person name="Guo X."/>
            <person name="Zheng S."/>
            <person name="Wang B."/>
            <person name="Yu K."/>
            <person name="Liang Q."/>
            <person name="Yang W."/>
            <person name="Lou X."/>
            <person name="Chen J."/>
            <person name="Feng M."/>
            <person name="Jian J."/>
            <person name="Zhang X."/>
            <person name="Luo G."/>
            <person name="Jiang Y."/>
            <person name="Liu J."/>
            <person name="Wang Z."/>
            <person name="Sha Y."/>
            <person name="Zhang B."/>
            <person name="Wu H."/>
            <person name="Tang D."/>
            <person name="Shen Q."/>
            <person name="Xue P."/>
            <person name="Zou S."/>
            <person name="Wang X."/>
            <person name="Liu X."/>
            <person name="Wang F."/>
            <person name="Yang Y."/>
            <person name="An X."/>
            <person name="Dong Z."/>
            <person name="Zhang K."/>
            <person name="Zhang X."/>
            <person name="Luo M.C."/>
            <person name="Dvorak J."/>
            <person name="Tong Y."/>
            <person name="Wang J."/>
            <person name="Yang H."/>
            <person name="Li Z."/>
            <person name="Wang D."/>
            <person name="Zhang A."/>
            <person name="Wang J."/>
        </authorList>
    </citation>
    <scope>NUCLEOTIDE SEQUENCE</scope>
</reference>
<dbReference type="PANTHER" id="PTHR46821">
    <property type="entry name" value="OS07G0586332 PROTEIN"/>
    <property type="match status" value="1"/>
</dbReference>
<dbReference type="eggNOG" id="KOG1187">
    <property type="taxonomic scope" value="Eukaryota"/>
</dbReference>
<feature type="region of interest" description="Disordered" evidence="1">
    <location>
        <begin position="1"/>
        <end position="27"/>
    </location>
</feature>
<dbReference type="EMBL" id="KD248436">
    <property type="protein sequence ID" value="EMS48965.1"/>
    <property type="molecule type" value="Genomic_DNA"/>
</dbReference>
<accession>M7Z991</accession>
<dbReference type="SUPFAM" id="SSF56112">
    <property type="entry name" value="Protein kinase-like (PK-like)"/>
    <property type="match status" value="1"/>
</dbReference>
<proteinExistence type="predicted"/>
<protein>
    <recommendedName>
        <fullName evidence="3">Protein kinase domain-containing protein</fullName>
    </recommendedName>
</protein>
<evidence type="ECO:0000313" key="2">
    <source>
        <dbReference type="EMBL" id="EMS48965.1"/>
    </source>
</evidence>
<feature type="region of interest" description="Disordered" evidence="1">
    <location>
        <begin position="141"/>
        <end position="170"/>
    </location>
</feature>
<name>M7Z991_TRIUA</name>
<gene>
    <name evidence="2" type="ORF">TRIUR3_23269</name>
</gene>
<evidence type="ECO:0000256" key="1">
    <source>
        <dbReference type="SAM" id="MobiDB-lite"/>
    </source>
</evidence>